<reference evidence="2 3" key="1">
    <citation type="submission" date="2018-05" db="EMBL/GenBank/DDBJ databases">
        <title>Klebsiella quasipneumonaiae provides a window into carbapenemase gene transfer, plasmid rearrangements and nosocomial acquisition from the hospital environment.</title>
        <authorList>
            <person name="Mathers A.J."/>
            <person name="Vegesana K."/>
            <person name="Stoesser N."/>
            <person name="Crook D."/>
            <person name="Vaughan A."/>
            <person name="Barry K."/>
            <person name="Parikh H."/>
            <person name="Sebra R."/>
            <person name="Kotay S."/>
            <person name="Walker A.S."/>
            <person name="Sheppard A.E."/>
        </authorList>
    </citation>
    <scope>NUCLEOTIDE SEQUENCE [LARGE SCALE GENOMIC DNA]</scope>
    <source>
        <strain evidence="2 3">CAV1761</strain>
    </source>
</reference>
<evidence type="ECO:0000313" key="2">
    <source>
        <dbReference type="EMBL" id="AWL69708.1"/>
    </source>
</evidence>
<dbReference type="RefSeq" id="WP_047729930.1">
    <property type="nucleotide sequence ID" value="NZ_CP011642.1"/>
</dbReference>
<feature type="coiled-coil region" evidence="1">
    <location>
        <begin position="57"/>
        <end position="84"/>
    </location>
</feature>
<sequence>MAGGWGSVDNTKADYFDSYGFRRDELANFLEGTGVFLHIPLDEIKESIRLEYDEFNCIEEKVSLEKLMQENESLKEKNRKLSAAIPLLLGKYRSDDPLLLAIEIRNKEWEKYDPENDRATRGNQDAIITYLQNKGYTKRQAESIELVACPIKR</sequence>
<keyword evidence="1" id="KW-0175">Coiled coil</keyword>
<evidence type="ECO:0000313" key="3">
    <source>
        <dbReference type="Proteomes" id="UP000245399"/>
    </source>
</evidence>
<name>A0AB33FZP3_SERMA</name>
<dbReference type="AlphaFoldDB" id="A0AB33FZP3"/>
<dbReference type="Proteomes" id="UP000245399">
    <property type="component" value="Chromosome"/>
</dbReference>
<dbReference type="EMBL" id="CP029449">
    <property type="protein sequence ID" value="AWL69708.1"/>
    <property type="molecule type" value="Genomic_DNA"/>
</dbReference>
<protein>
    <submittedName>
        <fullName evidence="2">Uncharacterized protein</fullName>
    </submittedName>
</protein>
<gene>
    <name evidence="2" type="ORF">DKC05_19655</name>
</gene>
<organism evidence="2 3">
    <name type="scientific">Serratia marcescens</name>
    <dbReference type="NCBI Taxonomy" id="615"/>
    <lineage>
        <taxon>Bacteria</taxon>
        <taxon>Pseudomonadati</taxon>
        <taxon>Pseudomonadota</taxon>
        <taxon>Gammaproteobacteria</taxon>
        <taxon>Enterobacterales</taxon>
        <taxon>Yersiniaceae</taxon>
        <taxon>Serratia</taxon>
    </lineage>
</organism>
<proteinExistence type="predicted"/>
<accession>A0AB33FZP3</accession>
<evidence type="ECO:0000256" key="1">
    <source>
        <dbReference type="SAM" id="Coils"/>
    </source>
</evidence>